<sequence length="37" mass="4179">MGDERVEAMEIDGQQRQEVAAAVPDGFNADYLRIYYG</sequence>
<reference evidence="1" key="4">
    <citation type="submission" date="2019-03" db="UniProtKB">
        <authorList>
            <consortium name="EnsemblPlants"/>
        </authorList>
    </citation>
    <scope>IDENTIFICATION</scope>
</reference>
<accession>A0A452YXR8</accession>
<evidence type="ECO:0000313" key="1">
    <source>
        <dbReference type="EnsemblPlants" id="AET1Gv20564100.24"/>
    </source>
</evidence>
<keyword evidence="2" id="KW-1185">Reference proteome</keyword>
<reference evidence="1" key="5">
    <citation type="journal article" date="2021" name="G3 (Bethesda)">
        <title>Aegilops tauschii genome assembly Aet v5.0 features greater sequence contiguity and improved annotation.</title>
        <authorList>
            <person name="Wang L."/>
            <person name="Zhu T."/>
            <person name="Rodriguez J.C."/>
            <person name="Deal K.R."/>
            <person name="Dubcovsky J."/>
            <person name="McGuire P.E."/>
            <person name="Lux T."/>
            <person name="Spannagl M."/>
            <person name="Mayer K.F.X."/>
            <person name="Baldrich P."/>
            <person name="Meyers B.C."/>
            <person name="Huo N."/>
            <person name="Gu Y.Q."/>
            <person name="Zhou H."/>
            <person name="Devos K.M."/>
            <person name="Bennetzen J.L."/>
            <person name="Unver T."/>
            <person name="Budak H."/>
            <person name="Gulick P.J."/>
            <person name="Galiba G."/>
            <person name="Kalapos B."/>
            <person name="Nelson D.R."/>
            <person name="Li P."/>
            <person name="You F.M."/>
            <person name="Luo M.C."/>
            <person name="Dvorak J."/>
        </authorList>
    </citation>
    <scope>NUCLEOTIDE SEQUENCE [LARGE SCALE GENOMIC DNA]</scope>
    <source>
        <strain evidence="1">cv. AL8/78</strain>
    </source>
</reference>
<evidence type="ECO:0000313" key="2">
    <source>
        <dbReference type="Proteomes" id="UP000015105"/>
    </source>
</evidence>
<proteinExistence type="predicted"/>
<dbReference type="Gramene" id="AET1Gv20564100.24">
    <property type="protein sequence ID" value="AET1Gv20564100.24"/>
    <property type="gene ID" value="AET1Gv20564100"/>
</dbReference>
<dbReference type="AlphaFoldDB" id="A0A452YXR8"/>
<protein>
    <submittedName>
        <fullName evidence="1">Uncharacterized protein</fullName>
    </submittedName>
</protein>
<organism evidence="1 2">
    <name type="scientific">Aegilops tauschii subsp. strangulata</name>
    <name type="common">Goatgrass</name>
    <dbReference type="NCBI Taxonomy" id="200361"/>
    <lineage>
        <taxon>Eukaryota</taxon>
        <taxon>Viridiplantae</taxon>
        <taxon>Streptophyta</taxon>
        <taxon>Embryophyta</taxon>
        <taxon>Tracheophyta</taxon>
        <taxon>Spermatophyta</taxon>
        <taxon>Magnoliopsida</taxon>
        <taxon>Liliopsida</taxon>
        <taxon>Poales</taxon>
        <taxon>Poaceae</taxon>
        <taxon>BOP clade</taxon>
        <taxon>Pooideae</taxon>
        <taxon>Triticodae</taxon>
        <taxon>Triticeae</taxon>
        <taxon>Triticinae</taxon>
        <taxon>Aegilops</taxon>
    </lineage>
</organism>
<dbReference type="EnsemblPlants" id="AET1Gv20564100.24">
    <property type="protein sequence ID" value="AET1Gv20564100.24"/>
    <property type="gene ID" value="AET1Gv20564100"/>
</dbReference>
<reference evidence="1" key="3">
    <citation type="journal article" date="2017" name="Nature">
        <title>Genome sequence of the progenitor of the wheat D genome Aegilops tauschii.</title>
        <authorList>
            <person name="Luo M.C."/>
            <person name="Gu Y.Q."/>
            <person name="Puiu D."/>
            <person name="Wang H."/>
            <person name="Twardziok S.O."/>
            <person name="Deal K.R."/>
            <person name="Huo N."/>
            <person name="Zhu T."/>
            <person name="Wang L."/>
            <person name="Wang Y."/>
            <person name="McGuire P.E."/>
            <person name="Liu S."/>
            <person name="Long H."/>
            <person name="Ramasamy R.K."/>
            <person name="Rodriguez J.C."/>
            <person name="Van S.L."/>
            <person name="Yuan L."/>
            <person name="Wang Z."/>
            <person name="Xia Z."/>
            <person name="Xiao L."/>
            <person name="Anderson O.D."/>
            <person name="Ouyang S."/>
            <person name="Liang Y."/>
            <person name="Zimin A.V."/>
            <person name="Pertea G."/>
            <person name="Qi P."/>
            <person name="Bennetzen J.L."/>
            <person name="Dai X."/>
            <person name="Dawson M.W."/>
            <person name="Muller H.G."/>
            <person name="Kugler K."/>
            <person name="Rivarola-Duarte L."/>
            <person name="Spannagl M."/>
            <person name="Mayer K.F.X."/>
            <person name="Lu F.H."/>
            <person name="Bevan M.W."/>
            <person name="Leroy P."/>
            <person name="Li P."/>
            <person name="You F.M."/>
            <person name="Sun Q."/>
            <person name="Liu Z."/>
            <person name="Lyons E."/>
            <person name="Wicker T."/>
            <person name="Salzberg S.L."/>
            <person name="Devos K.M."/>
            <person name="Dvorak J."/>
        </authorList>
    </citation>
    <scope>NUCLEOTIDE SEQUENCE [LARGE SCALE GENOMIC DNA]</scope>
    <source>
        <strain evidence="1">cv. AL8/78</strain>
    </source>
</reference>
<name>A0A452YXR8_AEGTS</name>
<reference evidence="2" key="1">
    <citation type="journal article" date="2014" name="Science">
        <title>Ancient hybridizations among the ancestral genomes of bread wheat.</title>
        <authorList>
            <consortium name="International Wheat Genome Sequencing Consortium,"/>
            <person name="Marcussen T."/>
            <person name="Sandve S.R."/>
            <person name="Heier L."/>
            <person name="Spannagl M."/>
            <person name="Pfeifer M."/>
            <person name="Jakobsen K.S."/>
            <person name="Wulff B.B."/>
            <person name="Steuernagel B."/>
            <person name="Mayer K.F."/>
            <person name="Olsen O.A."/>
        </authorList>
    </citation>
    <scope>NUCLEOTIDE SEQUENCE [LARGE SCALE GENOMIC DNA]</scope>
    <source>
        <strain evidence="2">cv. AL8/78</strain>
    </source>
</reference>
<reference evidence="2" key="2">
    <citation type="journal article" date="2017" name="Nat. Plants">
        <title>The Aegilops tauschii genome reveals multiple impacts of transposons.</title>
        <authorList>
            <person name="Zhao G."/>
            <person name="Zou C."/>
            <person name="Li K."/>
            <person name="Wang K."/>
            <person name="Li T."/>
            <person name="Gao L."/>
            <person name="Zhang X."/>
            <person name="Wang H."/>
            <person name="Yang Z."/>
            <person name="Liu X."/>
            <person name="Jiang W."/>
            <person name="Mao L."/>
            <person name="Kong X."/>
            <person name="Jiao Y."/>
            <person name="Jia J."/>
        </authorList>
    </citation>
    <scope>NUCLEOTIDE SEQUENCE [LARGE SCALE GENOMIC DNA]</scope>
    <source>
        <strain evidence="2">cv. AL8/78</strain>
    </source>
</reference>
<dbReference type="Proteomes" id="UP000015105">
    <property type="component" value="Chromosome 1D"/>
</dbReference>